<dbReference type="Proteomes" id="UP001202328">
    <property type="component" value="Unassembled WGS sequence"/>
</dbReference>
<dbReference type="AlphaFoldDB" id="A0AAD4S401"/>
<feature type="compositionally biased region" description="Low complexity" evidence="1">
    <location>
        <begin position="328"/>
        <end position="338"/>
    </location>
</feature>
<feature type="compositionally biased region" description="Basic and acidic residues" evidence="1">
    <location>
        <begin position="126"/>
        <end position="138"/>
    </location>
</feature>
<accession>A0AAD4S401</accession>
<feature type="region of interest" description="Disordered" evidence="1">
    <location>
        <begin position="230"/>
        <end position="283"/>
    </location>
</feature>
<keyword evidence="3" id="KW-1185">Reference proteome</keyword>
<evidence type="ECO:0000256" key="1">
    <source>
        <dbReference type="SAM" id="MobiDB-lite"/>
    </source>
</evidence>
<reference evidence="2" key="1">
    <citation type="submission" date="2022-04" db="EMBL/GenBank/DDBJ databases">
        <title>A functionally conserved STORR gene fusion in Papaver species that diverged 16.8 million years ago.</title>
        <authorList>
            <person name="Catania T."/>
        </authorList>
    </citation>
    <scope>NUCLEOTIDE SEQUENCE</scope>
    <source>
        <strain evidence="2">S-188037</strain>
    </source>
</reference>
<dbReference type="EMBL" id="JAJJMB010014612">
    <property type="protein sequence ID" value="KAI3859283.1"/>
    <property type="molecule type" value="Genomic_DNA"/>
</dbReference>
<feature type="compositionally biased region" description="Low complexity" evidence="1">
    <location>
        <begin position="1"/>
        <end position="16"/>
    </location>
</feature>
<feature type="region of interest" description="Disordered" evidence="1">
    <location>
        <begin position="69"/>
        <end position="155"/>
    </location>
</feature>
<organism evidence="2 3">
    <name type="scientific">Papaver atlanticum</name>
    <dbReference type="NCBI Taxonomy" id="357466"/>
    <lineage>
        <taxon>Eukaryota</taxon>
        <taxon>Viridiplantae</taxon>
        <taxon>Streptophyta</taxon>
        <taxon>Embryophyta</taxon>
        <taxon>Tracheophyta</taxon>
        <taxon>Spermatophyta</taxon>
        <taxon>Magnoliopsida</taxon>
        <taxon>Ranunculales</taxon>
        <taxon>Papaveraceae</taxon>
        <taxon>Papaveroideae</taxon>
        <taxon>Papaver</taxon>
    </lineage>
</organism>
<feature type="compositionally biased region" description="Polar residues" evidence="1">
    <location>
        <begin position="249"/>
        <end position="263"/>
    </location>
</feature>
<feature type="region of interest" description="Disordered" evidence="1">
    <location>
        <begin position="309"/>
        <end position="380"/>
    </location>
</feature>
<gene>
    <name evidence="2" type="ORF">MKW98_007664</name>
</gene>
<evidence type="ECO:0000313" key="2">
    <source>
        <dbReference type="EMBL" id="KAI3859283.1"/>
    </source>
</evidence>
<feature type="compositionally biased region" description="Basic and acidic residues" evidence="1">
    <location>
        <begin position="366"/>
        <end position="377"/>
    </location>
</feature>
<name>A0AAD4S401_9MAGN</name>
<sequence>MDLLSSTVSSLASSFKSEYKGEEEEELDQLLDEYWFFENLFHRKEKNMLSTTDLWNSIQNHNKNIGFDEEEQEEKKKQNQFGVDDNVSSTTPPNDEDDDLPKEKDGGKFVRQSSLRRSPSLPPSLGRDKAIQDKEIHRRSSSKLSRQYSLSSSKAVPKVHDSEFQYYKRHSSDPLYNNSIHNVQETVFENDQEMVINKEKKARDSKEITNSSTKELSTFVVYNSLLRAPSLPPSVGRSNKESNGRVSRLTRQASLSSSKSVTHQPRESEIQDYRRSDNTQAINGLKIKDSTSITNSSKESLIFAPNLLRTPSLPPLRKEEESLRRSSKLSLQSSLTSSDVMPPINIPKIGPQPAIRSPGIPRHRSKKEDSSIHKDGTRTPPLCATKEVIRRSLSYKRSSSTKIDLEVEEVQGFKDLGFVFDTEQINKSLANIIPGLQEKKSKDFFSYRREKLREVKIANLFISDK</sequence>
<evidence type="ECO:0000313" key="3">
    <source>
        <dbReference type="Proteomes" id="UP001202328"/>
    </source>
</evidence>
<protein>
    <submittedName>
        <fullName evidence="2">Uncharacterized protein</fullName>
    </submittedName>
</protein>
<feature type="compositionally biased region" description="Low complexity" evidence="1">
    <location>
        <begin position="111"/>
        <end position="125"/>
    </location>
</feature>
<dbReference type="PANTHER" id="PTHR33785:SF5">
    <property type="entry name" value="SERINE_ARGININE REPETITIVE MATRIX PROTEIN"/>
    <property type="match status" value="1"/>
</dbReference>
<feature type="compositionally biased region" description="Low complexity" evidence="1">
    <location>
        <begin position="142"/>
        <end position="154"/>
    </location>
</feature>
<comment type="caution">
    <text evidence="2">The sequence shown here is derived from an EMBL/GenBank/DDBJ whole genome shotgun (WGS) entry which is preliminary data.</text>
</comment>
<proteinExistence type="predicted"/>
<feature type="region of interest" description="Disordered" evidence="1">
    <location>
        <begin position="1"/>
        <end position="22"/>
    </location>
</feature>
<feature type="compositionally biased region" description="Basic and acidic residues" evidence="1">
    <location>
        <begin position="264"/>
        <end position="277"/>
    </location>
</feature>
<dbReference type="PANTHER" id="PTHR33785">
    <property type="entry name" value="OS06G0550800 PROTEIN"/>
    <property type="match status" value="1"/>
</dbReference>